<dbReference type="InterPro" id="IPR036396">
    <property type="entry name" value="Cyt_P450_sf"/>
</dbReference>
<keyword evidence="3 4" id="KW-0408">Iron</keyword>
<evidence type="ECO:0000313" key="7">
    <source>
        <dbReference type="Proteomes" id="UP000800082"/>
    </source>
</evidence>
<dbReference type="PANTHER" id="PTHR24305">
    <property type="entry name" value="CYTOCHROME P450"/>
    <property type="match status" value="1"/>
</dbReference>
<gene>
    <name evidence="6" type="ORF">M421DRAFT_78877</name>
</gene>
<evidence type="ECO:0000256" key="3">
    <source>
        <dbReference type="ARBA" id="ARBA00023004"/>
    </source>
</evidence>
<evidence type="ECO:0000256" key="1">
    <source>
        <dbReference type="ARBA" id="ARBA00001971"/>
    </source>
</evidence>
<comment type="similarity">
    <text evidence="5">Belongs to the cytochrome P450 family.</text>
</comment>
<dbReference type="SUPFAM" id="SSF48264">
    <property type="entry name" value="Cytochrome P450"/>
    <property type="match status" value="1"/>
</dbReference>
<evidence type="ECO:0000256" key="2">
    <source>
        <dbReference type="ARBA" id="ARBA00022723"/>
    </source>
</evidence>
<dbReference type="EMBL" id="ML979038">
    <property type="protein sequence ID" value="KAF1922287.1"/>
    <property type="molecule type" value="Genomic_DNA"/>
</dbReference>
<dbReference type="Pfam" id="PF00067">
    <property type="entry name" value="p450"/>
    <property type="match status" value="1"/>
</dbReference>
<evidence type="ECO:0000256" key="5">
    <source>
        <dbReference type="RuleBase" id="RU000461"/>
    </source>
</evidence>
<evidence type="ECO:0000256" key="4">
    <source>
        <dbReference type="PIRSR" id="PIRSR602401-1"/>
    </source>
</evidence>
<dbReference type="CDD" id="cd11062">
    <property type="entry name" value="CYP58-like"/>
    <property type="match status" value="1"/>
</dbReference>
<organism evidence="6 7">
    <name type="scientific">Didymella exigua CBS 183.55</name>
    <dbReference type="NCBI Taxonomy" id="1150837"/>
    <lineage>
        <taxon>Eukaryota</taxon>
        <taxon>Fungi</taxon>
        <taxon>Dikarya</taxon>
        <taxon>Ascomycota</taxon>
        <taxon>Pezizomycotina</taxon>
        <taxon>Dothideomycetes</taxon>
        <taxon>Pleosporomycetidae</taxon>
        <taxon>Pleosporales</taxon>
        <taxon>Pleosporineae</taxon>
        <taxon>Didymellaceae</taxon>
        <taxon>Didymella</taxon>
    </lineage>
</organism>
<dbReference type="PANTHER" id="PTHR24305:SF231">
    <property type="entry name" value="P450, PUTATIVE (EUROFUNG)-RELATED"/>
    <property type="match status" value="1"/>
</dbReference>
<keyword evidence="2 4" id="KW-0479">Metal-binding</keyword>
<accession>A0A6A5R8Z3</accession>
<name>A0A6A5R8Z3_9PLEO</name>
<dbReference type="InterPro" id="IPR050121">
    <property type="entry name" value="Cytochrome_P450_monoxygenase"/>
</dbReference>
<dbReference type="GO" id="GO:0016705">
    <property type="term" value="F:oxidoreductase activity, acting on paired donors, with incorporation or reduction of molecular oxygen"/>
    <property type="evidence" value="ECO:0007669"/>
    <property type="project" value="InterPro"/>
</dbReference>
<comment type="cofactor">
    <cofactor evidence="1 4">
        <name>heme</name>
        <dbReference type="ChEBI" id="CHEBI:30413"/>
    </cofactor>
</comment>
<dbReference type="InterPro" id="IPR001128">
    <property type="entry name" value="Cyt_P450"/>
</dbReference>
<dbReference type="GO" id="GO:0004497">
    <property type="term" value="F:monooxygenase activity"/>
    <property type="evidence" value="ECO:0007669"/>
    <property type="project" value="UniProtKB-KW"/>
</dbReference>
<keyword evidence="4 5" id="KW-0349">Heme</keyword>
<dbReference type="PROSITE" id="PS00086">
    <property type="entry name" value="CYTOCHROME_P450"/>
    <property type="match status" value="1"/>
</dbReference>
<keyword evidence="5" id="KW-0503">Monooxygenase</keyword>
<dbReference type="PRINTS" id="PR00385">
    <property type="entry name" value="P450"/>
</dbReference>
<dbReference type="OrthoDB" id="3945418at2759"/>
<feature type="binding site" description="axial binding residue" evidence="4">
    <location>
        <position position="457"/>
    </location>
    <ligand>
        <name>heme</name>
        <dbReference type="ChEBI" id="CHEBI:30413"/>
    </ligand>
    <ligandPart>
        <name>Fe</name>
        <dbReference type="ChEBI" id="CHEBI:18248"/>
    </ligandPart>
</feature>
<sequence>MPAFNIPLFLATLVITSTCYCLTIAVNRLFFSPLTKFPGPKLAAVTGWYEAYYDIFVNGGEGGQFPRQIERLHQQYGPIVRITPSELHINDPKFLSEVYGHSTRSKPIDKSEKYRYRFGIPDAVLSTPLAEQHHKRRAALNPFFSKQRIRSLHTGLTEIVERISFRLSTEYAGTGKVVNFSDVWSSMTMDTVTAFAFGRSTSCTAAADFESPLTLGIQALVWSGHWNAHFKIINDIMNLFPAPILLQLMPNLKPIVGFTTSIRNQVAAIVNGREVKGVDVNHPTIFHDILNSNLPDSDKSVDRLTQEATSLVGAGGESTKWALTIGTFHLLDNPAVLARLKAELTEAMPDPSVILSYSDLERLPYLGAVIQESLRLAYGQVQSMPRINRLHPLQFNEWVIPAGVTVCMDIYSIHNNETIFPNASTFQPERWLNEPTGPGERPLSYYLFSFGKGSRGCLGKELAYMELYVAIATIFRRFEMELYKTTRADADFILDMVVPMPHRKSKGVRAVLKSIT</sequence>
<dbReference type="Proteomes" id="UP000800082">
    <property type="component" value="Unassembled WGS sequence"/>
</dbReference>
<reference evidence="6" key="1">
    <citation type="journal article" date="2020" name="Stud. Mycol.">
        <title>101 Dothideomycetes genomes: a test case for predicting lifestyles and emergence of pathogens.</title>
        <authorList>
            <person name="Haridas S."/>
            <person name="Albert R."/>
            <person name="Binder M."/>
            <person name="Bloem J."/>
            <person name="Labutti K."/>
            <person name="Salamov A."/>
            <person name="Andreopoulos B."/>
            <person name="Baker S."/>
            <person name="Barry K."/>
            <person name="Bills G."/>
            <person name="Bluhm B."/>
            <person name="Cannon C."/>
            <person name="Castanera R."/>
            <person name="Culley D."/>
            <person name="Daum C."/>
            <person name="Ezra D."/>
            <person name="Gonzalez J."/>
            <person name="Henrissat B."/>
            <person name="Kuo A."/>
            <person name="Liang C."/>
            <person name="Lipzen A."/>
            <person name="Lutzoni F."/>
            <person name="Magnuson J."/>
            <person name="Mondo S."/>
            <person name="Nolan M."/>
            <person name="Ohm R."/>
            <person name="Pangilinan J."/>
            <person name="Park H.-J."/>
            <person name="Ramirez L."/>
            <person name="Alfaro M."/>
            <person name="Sun H."/>
            <person name="Tritt A."/>
            <person name="Yoshinaga Y."/>
            <person name="Zwiers L.-H."/>
            <person name="Turgeon B."/>
            <person name="Goodwin S."/>
            <person name="Spatafora J."/>
            <person name="Crous P."/>
            <person name="Grigoriev I."/>
        </authorList>
    </citation>
    <scope>NUCLEOTIDE SEQUENCE</scope>
    <source>
        <strain evidence="6">CBS 183.55</strain>
    </source>
</reference>
<keyword evidence="5" id="KW-0560">Oxidoreductase</keyword>
<dbReference type="RefSeq" id="XP_033442541.1">
    <property type="nucleotide sequence ID" value="XM_033597437.1"/>
</dbReference>
<dbReference type="AlphaFoldDB" id="A0A6A5R8Z3"/>
<dbReference type="GO" id="GO:0020037">
    <property type="term" value="F:heme binding"/>
    <property type="evidence" value="ECO:0007669"/>
    <property type="project" value="InterPro"/>
</dbReference>
<protein>
    <submittedName>
        <fullName evidence="6">Putative cytochrome P450</fullName>
    </submittedName>
</protein>
<dbReference type="InterPro" id="IPR002401">
    <property type="entry name" value="Cyt_P450_E_grp-I"/>
</dbReference>
<dbReference type="GeneID" id="54355104"/>
<evidence type="ECO:0000313" key="6">
    <source>
        <dbReference type="EMBL" id="KAF1922287.1"/>
    </source>
</evidence>
<dbReference type="PRINTS" id="PR00463">
    <property type="entry name" value="EP450I"/>
</dbReference>
<keyword evidence="7" id="KW-1185">Reference proteome</keyword>
<proteinExistence type="inferred from homology"/>
<dbReference type="GO" id="GO:0005506">
    <property type="term" value="F:iron ion binding"/>
    <property type="evidence" value="ECO:0007669"/>
    <property type="project" value="InterPro"/>
</dbReference>
<dbReference type="InterPro" id="IPR017972">
    <property type="entry name" value="Cyt_P450_CS"/>
</dbReference>
<dbReference type="Gene3D" id="1.10.630.10">
    <property type="entry name" value="Cytochrome P450"/>
    <property type="match status" value="1"/>
</dbReference>